<dbReference type="Proteomes" id="UP000008701">
    <property type="component" value="Chromosome"/>
</dbReference>
<dbReference type="STRING" id="290317.Cpha266_1201"/>
<evidence type="ECO:0000256" key="1">
    <source>
        <dbReference type="ARBA" id="ARBA00004236"/>
    </source>
</evidence>
<keyword evidence="2" id="KW-1003">Cell membrane</keyword>
<dbReference type="SUPFAM" id="SSF50956">
    <property type="entry name" value="Thermostable phytase (3-phytase)"/>
    <property type="match status" value="1"/>
</dbReference>
<reference evidence="4 5" key="1">
    <citation type="submission" date="2006-12" db="EMBL/GenBank/DDBJ databases">
        <title>Complete sequence of Chlorobium phaeobacteroides DSM 266.</title>
        <authorList>
            <consortium name="US DOE Joint Genome Institute"/>
            <person name="Copeland A."/>
            <person name="Lucas S."/>
            <person name="Lapidus A."/>
            <person name="Barry K."/>
            <person name="Detter J.C."/>
            <person name="Glavina del Rio T."/>
            <person name="Hammon N."/>
            <person name="Israni S."/>
            <person name="Pitluck S."/>
            <person name="Goltsman E."/>
            <person name="Schmutz J."/>
            <person name="Larimer F."/>
            <person name="Land M."/>
            <person name="Hauser L."/>
            <person name="Mikhailova N."/>
            <person name="Li T."/>
            <person name="Overmann J."/>
            <person name="Bryant D.A."/>
            <person name="Richardson P."/>
        </authorList>
    </citation>
    <scope>NUCLEOTIDE SEQUENCE [LARGE SCALE GENOMIC DNA]</scope>
    <source>
        <strain evidence="4 5">DSM 266</strain>
    </source>
</reference>
<dbReference type="InterPro" id="IPR009722">
    <property type="entry name" value="YjiK/CarP"/>
</dbReference>
<evidence type="ECO:0000256" key="2">
    <source>
        <dbReference type="ARBA" id="ARBA00022475"/>
    </source>
</evidence>
<evidence type="ECO:0000313" key="4">
    <source>
        <dbReference type="EMBL" id="ABL65237.1"/>
    </source>
</evidence>
<keyword evidence="5" id="KW-1185">Reference proteome</keyword>
<comment type="subcellular location">
    <subcellularLocation>
        <location evidence="1">Cell membrane</location>
    </subcellularLocation>
</comment>
<evidence type="ECO:0000313" key="5">
    <source>
        <dbReference type="Proteomes" id="UP000008701"/>
    </source>
</evidence>
<dbReference type="GO" id="GO:0005886">
    <property type="term" value="C:plasma membrane"/>
    <property type="evidence" value="ECO:0007669"/>
    <property type="project" value="UniProtKB-SubCell"/>
</dbReference>
<dbReference type="eggNOG" id="COG3204">
    <property type="taxonomic scope" value="Bacteria"/>
</dbReference>
<accession>A1BFR0</accession>
<keyword evidence="3" id="KW-0472">Membrane</keyword>
<proteinExistence type="predicted"/>
<dbReference type="HOGENOM" id="CLU_1132018_0_0_10"/>
<dbReference type="Pfam" id="PF06977">
    <property type="entry name" value="SdiA-regulated"/>
    <property type="match status" value="1"/>
</dbReference>
<evidence type="ECO:0000256" key="3">
    <source>
        <dbReference type="ARBA" id="ARBA00023136"/>
    </source>
</evidence>
<dbReference type="AlphaFoldDB" id="A1BFR0"/>
<name>A1BFR0_CHLPD</name>
<dbReference type="EMBL" id="CP000492">
    <property type="protein sequence ID" value="ABL65237.1"/>
    <property type="molecule type" value="Genomic_DNA"/>
</dbReference>
<sequence length="245" mass="27638">MGNSPSSSKYFHLRINVRSRSSLARYRYNSPGIQEDKVARCIRDDFEDIAIAGNRFFMVTSTGKLYEFSEGNNLEHVQAVIYGTAVEAFYEIEGLCYDPARDELLLACKIKSKTKNEKRTEEKNKLQTTDRLPVYAFSLKTMSRLPLPRFLLDRRAIARAAGRRSFRPSGIAFEPTHGTFCLISSRSRLIVEIDSSDGVPLSFMSLPKKYHPQPEGIAFLSDNTLLVSDEGHVHGTISLYGNKNS</sequence>
<protein>
    <submittedName>
        <fullName evidence="4">Uncharacterized protein</fullName>
    </submittedName>
</protein>
<organism evidence="4 5">
    <name type="scientific">Chlorobium phaeobacteroides (strain DSM 266 / SMG 266 / 2430)</name>
    <dbReference type="NCBI Taxonomy" id="290317"/>
    <lineage>
        <taxon>Bacteria</taxon>
        <taxon>Pseudomonadati</taxon>
        <taxon>Chlorobiota</taxon>
        <taxon>Chlorobiia</taxon>
        <taxon>Chlorobiales</taxon>
        <taxon>Chlorobiaceae</taxon>
        <taxon>Chlorobium/Pelodictyon group</taxon>
        <taxon>Chlorobium</taxon>
    </lineage>
</organism>
<gene>
    <name evidence="4" type="ordered locus">Cpha266_1201</name>
</gene>
<dbReference type="KEGG" id="cph:Cpha266_1201"/>